<dbReference type="InterPro" id="IPR003439">
    <property type="entry name" value="ABC_transporter-like_ATP-bd"/>
</dbReference>
<organism evidence="6 7">
    <name type="scientific">Clostridium aestuarii</name>
    <dbReference type="NCBI Taxonomy" id="338193"/>
    <lineage>
        <taxon>Bacteria</taxon>
        <taxon>Bacillati</taxon>
        <taxon>Bacillota</taxon>
        <taxon>Clostridia</taxon>
        <taxon>Eubacteriales</taxon>
        <taxon>Clostridiaceae</taxon>
        <taxon>Clostridium</taxon>
    </lineage>
</organism>
<feature type="domain" description="ABC transporter" evidence="5">
    <location>
        <begin position="5"/>
        <end position="240"/>
    </location>
</feature>
<keyword evidence="4 6" id="KW-0067">ATP-binding</keyword>
<keyword evidence="7" id="KW-1185">Reference proteome</keyword>
<reference evidence="6" key="1">
    <citation type="submission" date="2022-12" db="EMBL/GenBank/DDBJ databases">
        <authorList>
            <person name="Wang J."/>
        </authorList>
    </citation>
    <scope>NUCLEOTIDE SEQUENCE</scope>
    <source>
        <strain evidence="6">HY-45-18</strain>
    </source>
</reference>
<evidence type="ECO:0000256" key="3">
    <source>
        <dbReference type="ARBA" id="ARBA00022741"/>
    </source>
</evidence>
<name>A0ABT4D0E8_9CLOT</name>
<dbReference type="PANTHER" id="PTHR43117">
    <property type="entry name" value="OSMOPROTECTANT IMPORT ATP-BINDING PROTEIN OSMV"/>
    <property type="match status" value="1"/>
</dbReference>
<sequence length="258" mass="29377">MNYAIEFKNVSKKFKNSKELAVNNVNLNIEKGSFVVLLGSSGSGKTTLLKMINGLYIKNEGEIYINGKEINSLNRTSLRRKIGYVIQQNGLFPHMNVYQNIATVPKIFKWSKDEIDIRINNLLQLVDLPDEYKHKYPNELSGGQQQRVGIARALAGNPSILLMDEPFASLDALTRTNLQDELLRIQKQQKKTILFVSHDIGEAIKLADKIVIMNNGKIIQYDTPYNIIKNPADTFVLNLIYAFKSFTEPFSNIYYNKV</sequence>
<evidence type="ECO:0000256" key="4">
    <source>
        <dbReference type="ARBA" id="ARBA00022840"/>
    </source>
</evidence>
<accession>A0ABT4D0E8</accession>
<evidence type="ECO:0000313" key="7">
    <source>
        <dbReference type="Proteomes" id="UP001078443"/>
    </source>
</evidence>
<comment type="similarity">
    <text evidence="1">Belongs to the ABC transporter superfamily.</text>
</comment>
<dbReference type="InterPro" id="IPR027417">
    <property type="entry name" value="P-loop_NTPase"/>
</dbReference>
<dbReference type="SMART" id="SM00382">
    <property type="entry name" value="AAA"/>
    <property type="match status" value="1"/>
</dbReference>
<keyword evidence="2" id="KW-0813">Transport</keyword>
<evidence type="ECO:0000256" key="2">
    <source>
        <dbReference type="ARBA" id="ARBA00022448"/>
    </source>
</evidence>
<evidence type="ECO:0000259" key="5">
    <source>
        <dbReference type="PROSITE" id="PS50893"/>
    </source>
</evidence>
<protein>
    <submittedName>
        <fullName evidence="6">ABC transporter ATP-binding protein</fullName>
    </submittedName>
</protein>
<dbReference type="Pfam" id="PF00005">
    <property type="entry name" value="ABC_tran"/>
    <property type="match status" value="1"/>
</dbReference>
<comment type="caution">
    <text evidence="6">The sequence shown here is derived from an EMBL/GenBank/DDBJ whole genome shotgun (WGS) entry which is preliminary data.</text>
</comment>
<gene>
    <name evidence="6" type="ORF">OW763_09485</name>
</gene>
<evidence type="ECO:0000256" key="1">
    <source>
        <dbReference type="ARBA" id="ARBA00005417"/>
    </source>
</evidence>
<dbReference type="InterPro" id="IPR017871">
    <property type="entry name" value="ABC_transporter-like_CS"/>
</dbReference>
<keyword evidence="3" id="KW-0547">Nucleotide-binding</keyword>
<dbReference type="Proteomes" id="UP001078443">
    <property type="component" value="Unassembled WGS sequence"/>
</dbReference>
<dbReference type="InterPro" id="IPR003593">
    <property type="entry name" value="AAA+_ATPase"/>
</dbReference>
<dbReference type="RefSeq" id="WP_268040877.1">
    <property type="nucleotide sequence ID" value="NZ_JAPQER010000003.1"/>
</dbReference>
<dbReference type="PROSITE" id="PS50893">
    <property type="entry name" value="ABC_TRANSPORTER_2"/>
    <property type="match status" value="1"/>
</dbReference>
<dbReference type="PANTHER" id="PTHR43117:SF4">
    <property type="entry name" value="OSMOPROTECTANT IMPORT ATP-BINDING PROTEIN OSMV"/>
    <property type="match status" value="1"/>
</dbReference>
<proteinExistence type="inferred from homology"/>
<dbReference type="GO" id="GO:0005524">
    <property type="term" value="F:ATP binding"/>
    <property type="evidence" value="ECO:0007669"/>
    <property type="project" value="UniProtKB-KW"/>
</dbReference>
<evidence type="ECO:0000313" key="6">
    <source>
        <dbReference type="EMBL" id="MCY6484572.1"/>
    </source>
</evidence>
<dbReference type="Gene3D" id="3.40.50.300">
    <property type="entry name" value="P-loop containing nucleotide triphosphate hydrolases"/>
    <property type="match status" value="1"/>
</dbReference>
<dbReference type="EMBL" id="JAPQER010000003">
    <property type="protein sequence ID" value="MCY6484572.1"/>
    <property type="molecule type" value="Genomic_DNA"/>
</dbReference>
<dbReference type="SUPFAM" id="SSF52540">
    <property type="entry name" value="P-loop containing nucleoside triphosphate hydrolases"/>
    <property type="match status" value="1"/>
</dbReference>
<dbReference type="PROSITE" id="PS00211">
    <property type="entry name" value="ABC_TRANSPORTER_1"/>
    <property type="match status" value="1"/>
</dbReference>